<proteinExistence type="predicted"/>
<evidence type="ECO:0008006" key="4">
    <source>
        <dbReference type="Google" id="ProtNLM"/>
    </source>
</evidence>
<evidence type="ECO:0000256" key="1">
    <source>
        <dbReference type="SAM" id="SignalP"/>
    </source>
</evidence>
<organism evidence="2 3">
    <name type="scientific">Cyclonatronum proteinivorum</name>
    <dbReference type="NCBI Taxonomy" id="1457365"/>
    <lineage>
        <taxon>Bacteria</taxon>
        <taxon>Pseudomonadati</taxon>
        <taxon>Balneolota</taxon>
        <taxon>Balneolia</taxon>
        <taxon>Balneolales</taxon>
        <taxon>Cyclonatronaceae</taxon>
        <taxon>Cyclonatronum</taxon>
    </lineage>
</organism>
<dbReference type="AlphaFoldDB" id="A0A345UP69"/>
<dbReference type="EMBL" id="CP027806">
    <property type="protein sequence ID" value="AXJ02271.1"/>
    <property type="molecule type" value="Genomic_DNA"/>
</dbReference>
<evidence type="ECO:0000313" key="3">
    <source>
        <dbReference type="Proteomes" id="UP000254808"/>
    </source>
</evidence>
<dbReference type="KEGG" id="cprv:CYPRO_3034"/>
<evidence type="ECO:0000313" key="2">
    <source>
        <dbReference type="EMBL" id="AXJ02271.1"/>
    </source>
</evidence>
<name>A0A345UP69_9BACT</name>
<dbReference type="Proteomes" id="UP000254808">
    <property type="component" value="Chromosome"/>
</dbReference>
<gene>
    <name evidence="2" type="ORF">CYPRO_3034</name>
</gene>
<keyword evidence="3" id="KW-1185">Reference proteome</keyword>
<keyword evidence="1" id="KW-0732">Signal</keyword>
<sequence length="237" mass="25933">MAAAALILITTFAMTPQTTQAQELSIEPGATITSRFIYRGLDLGSSPQVQPSIAFNYGDFNFTLWGSHPLSLTPDGSDYKEVKFWMNYTFDLGNFTLTPQIENHFNANADLFDFDEDTTTHVFQASVRAAAKGDVAPDFLLGYAFWGADGFEPTLYLEAGVNFSVGDTGLRAFLSGQYSEEGGFVDLGYEGDFVFNQLGLSASRHLRISDSISVPMSVLVAINPKTERAFTAFSISF</sequence>
<feature type="signal peptide" evidence="1">
    <location>
        <begin position="1"/>
        <end position="21"/>
    </location>
</feature>
<reference evidence="2 3" key="1">
    <citation type="submission" date="2018-03" db="EMBL/GenBank/DDBJ databases">
        <title>Phenotypic and genomic properties of Cyclonatronum proteinivorum gen. nov., sp. nov., a haloalkaliphilic bacteroidete from soda lakes possessing Na+-translocating rhodopsin.</title>
        <authorList>
            <person name="Toshchakov S.V."/>
            <person name="Korzhenkov A."/>
            <person name="Samarov N.I."/>
            <person name="Kublanov I.V."/>
            <person name="Muntyan M.S."/>
            <person name="Sorokin D.Y."/>
        </authorList>
    </citation>
    <scope>NUCLEOTIDE SEQUENCE [LARGE SCALE GENOMIC DNA]</scope>
    <source>
        <strain evidence="2 3">Omega</strain>
    </source>
</reference>
<feature type="chain" id="PRO_5017054562" description="MetA-pathway of phenol degradation" evidence="1">
    <location>
        <begin position="22"/>
        <end position="237"/>
    </location>
</feature>
<protein>
    <recommendedName>
        <fullName evidence="4">MetA-pathway of phenol degradation</fullName>
    </recommendedName>
</protein>
<accession>A0A345UP69</accession>